<dbReference type="Proteomes" id="UP001163823">
    <property type="component" value="Chromosome 12"/>
</dbReference>
<dbReference type="Pfam" id="PF23559">
    <property type="entry name" value="WHD_DRP"/>
    <property type="match status" value="1"/>
</dbReference>
<keyword evidence="4" id="KW-0611">Plant defense</keyword>
<dbReference type="PRINTS" id="PR00364">
    <property type="entry name" value="DISEASERSIST"/>
</dbReference>
<feature type="domain" description="Disease resistance N-terminal" evidence="8">
    <location>
        <begin position="9"/>
        <end position="100"/>
    </location>
</feature>
<dbReference type="PANTHER" id="PTHR36766:SF40">
    <property type="entry name" value="DISEASE RESISTANCE PROTEIN RGA3"/>
    <property type="match status" value="1"/>
</dbReference>
<dbReference type="InterPro" id="IPR042197">
    <property type="entry name" value="Apaf_helical"/>
</dbReference>
<dbReference type="InterPro" id="IPR002182">
    <property type="entry name" value="NB-ARC"/>
</dbReference>
<evidence type="ECO:0000256" key="6">
    <source>
        <dbReference type="SAM" id="Coils"/>
    </source>
</evidence>
<keyword evidence="5" id="KW-0067">ATP-binding</keyword>
<dbReference type="InterPro" id="IPR036388">
    <property type="entry name" value="WH-like_DNA-bd_sf"/>
</dbReference>
<evidence type="ECO:0000259" key="9">
    <source>
        <dbReference type="Pfam" id="PF23559"/>
    </source>
</evidence>
<dbReference type="Gene3D" id="1.20.5.4130">
    <property type="match status" value="1"/>
</dbReference>
<dbReference type="Gene3D" id="3.40.50.300">
    <property type="entry name" value="P-loop containing nucleotide triphosphate hydrolases"/>
    <property type="match status" value="1"/>
</dbReference>
<dbReference type="InterPro" id="IPR027417">
    <property type="entry name" value="P-loop_NTPase"/>
</dbReference>
<dbReference type="AlphaFoldDB" id="A0AAD7L0T9"/>
<dbReference type="Gene3D" id="3.80.10.10">
    <property type="entry name" value="Ribonuclease Inhibitor"/>
    <property type="match status" value="2"/>
</dbReference>
<keyword evidence="2" id="KW-0677">Repeat</keyword>
<feature type="domain" description="R13L1/DRL21-like LRR repeat region" evidence="10">
    <location>
        <begin position="692"/>
        <end position="816"/>
    </location>
</feature>
<dbReference type="InterPro" id="IPR032675">
    <property type="entry name" value="LRR_dom_sf"/>
</dbReference>
<dbReference type="GO" id="GO:0006952">
    <property type="term" value="P:defense response"/>
    <property type="evidence" value="ECO:0007669"/>
    <property type="project" value="UniProtKB-KW"/>
</dbReference>
<dbReference type="Gene3D" id="1.10.8.430">
    <property type="entry name" value="Helical domain of apoptotic protease-activating factors"/>
    <property type="match status" value="1"/>
</dbReference>
<dbReference type="InterPro" id="IPR041118">
    <property type="entry name" value="Rx_N"/>
</dbReference>
<evidence type="ECO:0000313" key="12">
    <source>
        <dbReference type="Proteomes" id="UP001163823"/>
    </source>
</evidence>
<keyword evidence="6" id="KW-0175">Coiled coil</keyword>
<gene>
    <name evidence="11" type="ORF">O6P43_029687</name>
</gene>
<dbReference type="InterPro" id="IPR058922">
    <property type="entry name" value="WHD_DRP"/>
</dbReference>
<dbReference type="FunFam" id="3.40.50.300:FF:001091">
    <property type="entry name" value="Probable disease resistance protein At1g61300"/>
    <property type="match status" value="1"/>
</dbReference>
<evidence type="ECO:0000256" key="5">
    <source>
        <dbReference type="ARBA" id="ARBA00022840"/>
    </source>
</evidence>
<evidence type="ECO:0000256" key="4">
    <source>
        <dbReference type="ARBA" id="ARBA00022821"/>
    </source>
</evidence>
<sequence length="1214" mass="137876">MAEAVGGAFLSAFLQVVFDRLSSSKILDYFLGRKLNVRLLRKLEITLLSIIAVLDDAEEKQIQNPRVKKWVDEIKDVVFDAEDLLDEIEIEVSQHESQAELLATSSKVRNFSTSISAVVNAFDKEIESRIEEILDHLENLFEKKDVLGLKDGIGVGGKLSKRLPSTSLVDETKVFGRDDDKETVMKLLLADDVNVNYFSVIAIVAMGGMGKTTLAQLVYNDERVSDHFDIKLWICVSEQFDVIGITKTILEALCILTNDSLDLNMLQLKLKDRLVGKKFLLVLDDVWNKDLNSSWEVLQQPFNNGVSGSKILVTTRIGNVAKVMHSISTHHLNQLGEDDGWQLFAKHAFNGRDSGAYPSLEIIGRKIVEKCKGLPLAIKTLGGMLYTNFLEEEWDKILKSDIWNFSDDESKIIPALRLSYYYLPSHLKRCFSYCSIFPKDYEFDKEQLILMWMAEGFLQNSQKNKTMEETGEEYFHDLIERSFFQLRDSQGLRYVMHDLMNDLAKSISGEFCHRLEDKCVQDIPRKTRHLSFSLDYADNFVRYEPIHKSNRLRTFISIDLYKNNSNIFRNVANNLLSHLKYTRTLSLFRSSVTELPDSIGKLKHLRYLDISYTAIKKLPDSISTLCNLQTFKMRSCDRFLGELPKHMHKLMNLRHFDFRSTRIKDTPLHMGRLKCLQTLTYFKVGKCNESDIKQLGQLNQLRGALPILELQNLIDPTDAMQANLKEKEHLEELTLKWSGGNDDSQKERDILEKLQPHKNLKQLSVINYGGTRFPEWVKDSYLLPRIVSLELRNCKYCFSLPPLGQLPSLKELSISGFDIVMAIGPEFYSSGNGFSTVTSEPFLSLEILKFEYMMSWEEWSCCFEGRNQAAGGGAFPCLKELRIWNCPRLKEHLPPQLPSLKKLEIYGCQQLEASLPRAPDMCELLLRECNKMSLIDVTSFPALRKVSIGGSRVAESLLKEEQVMLTNTNCLEELYIYDSDFPNLQWPDSHSFKSLRTLWIFCCNSLSSLSLEFFPMLDVLNLCNCPNLETFSVSSVSEGQKYLSTSISQLTIWGCPKFVSLSLSGAGGSSFNLNAPKLKLLNLSNLESLKLLPEHMHTLLPSLGSLLLYDCPQLKSFLEGSLPSNLRHLDINKCPKLVVDSFPGEGLLPTNLTAFGFGGHPNLKTINYKSLLQLKSLNGLSINDCPNLSFECLPKDGLPKVLSSLEIRGQLSIA</sequence>
<dbReference type="Pfam" id="PF00931">
    <property type="entry name" value="NB-ARC"/>
    <property type="match status" value="1"/>
</dbReference>
<keyword evidence="3" id="KW-0547">Nucleotide-binding</keyword>
<accession>A0AAD7L0T9</accession>
<dbReference type="Pfam" id="PF25019">
    <property type="entry name" value="LRR_R13L1-DRL21"/>
    <property type="match status" value="1"/>
</dbReference>
<dbReference type="SUPFAM" id="SSF52058">
    <property type="entry name" value="L domain-like"/>
    <property type="match status" value="1"/>
</dbReference>
<keyword evidence="1" id="KW-0433">Leucine-rich repeat</keyword>
<proteinExistence type="predicted"/>
<feature type="domain" description="NB-ARC" evidence="7">
    <location>
        <begin position="178"/>
        <end position="352"/>
    </location>
</feature>
<dbReference type="SUPFAM" id="SSF52540">
    <property type="entry name" value="P-loop containing nucleoside triphosphate hydrolases"/>
    <property type="match status" value="1"/>
</dbReference>
<dbReference type="KEGG" id="qsa:O6P43_029687"/>
<comment type="caution">
    <text evidence="11">The sequence shown here is derived from an EMBL/GenBank/DDBJ whole genome shotgun (WGS) entry which is preliminary data.</text>
</comment>
<dbReference type="GO" id="GO:0005524">
    <property type="term" value="F:ATP binding"/>
    <property type="evidence" value="ECO:0007669"/>
    <property type="project" value="UniProtKB-KW"/>
</dbReference>
<protein>
    <submittedName>
        <fullName evidence="11">Disease resistance protein</fullName>
    </submittedName>
</protein>
<feature type="coiled-coil region" evidence="6">
    <location>
        <begin position="40"/>
        <end position="105"/>
    </location>
</feature>
<dbReference type="FunFam" id="1.10.10.10:FF:000322">
    <property type="entry name" value="Probable disease resistance protein At1g63360"/>
    <property type="match status" value="1"/>
</dbReference>
<evidence type="ECO:0000259" key="10">
    <source>
        <dbReference type="Pfam" id="PF25019"/>
    </source>
</evidence>
<reference evidence="11" key="1">
    <citation type="journal article" date="2023" name="Science">
        <title>Elucidation of the pathway for biosynthesis of saponin adjuvants from the soapbark tree.</title>
        <authorList>
            <person name="Reed J."/>
            <person name="Orme A."/>
            <person name="El-Demerdash A."/>
            <person name="Owen C."/>
            <person name="Martin L.B.B."/>
            <person name="Misra R.C."/>
            <person name="Kikuchi S."/>
            <person name="Rejzek M."/>
            <person name="Martin A.C."/>
            <person name="Harkess A."/>
            <person name="Leebens-Mack J."/>
            <person name="Louveau T."/>
            <person name="Stephenson M.J."/>
            <person name="Osbourn A."/>
        </authorList>
    </citation>
    <scope>NUCLEOTIDE SEQUENCE</scope>
    <source>
        <strain evidence="11">S10</strain>
    </source>
</reference>
<keyword evidence="12" id="KW-1185">Reference proteome</keyword>
<evidence type="ECO:0000259" key="8">
    <source>
        <dbReference type="Pfam" id="PF18052"/>
    </source>
</evidence>
<dbReference type="InterPro" id="IPR056789">
    <property type="entry name" value="LRR_R13L1-DRL21"/>
</dbReference>
<evidence type="ECO:0000256" key="3">
    <source>
        <dbReference type="ARBA" id="ARBA00022741"/>
    </source>
</evidence>
<evidence type="ECO:0000256" key="2">
    <source>
        <dbReference type="ARBA" id="ARBA00022737"/>
    </source>
</evidence>
<organism evidence="11 12">
    <name type="scientific">Quillaja saponaria</name>
    <name type="common">Soap bark tree</name>
    <dbReference type="NCBI Taxonomy" id="32244"/>
    <lineage>
        <taxon>Eukaryota</taxon>
        <taxon>Viridiplantae</taxon>
        <taxon>Streptophyta</taxon>
        <taxon>Embryophyta</taxon>
        <taxon>Tracheophyta</taxon>
        <taxon>Spermatophyta</taxon>
        <taxon>Magnoliopsida</taxon>
        <taxon>eudicotyledons</taxon>
        <taxon>Gunneridae</taxon>
        <taxon>Pentapetalae</taxon>
        <taxon>rosids</taxon>
        <taxon>fabids</taxon>
        <taxon>Fabales</taxon>
        <taxon>Quillajaceae</taxon>
        <taxon>Quillaja</taxon>
    </lineage>
</organism>
<dbReference type="Pfam" id="PF18052">
    <property type="entry name" value="Rx_N"/>
    <property type="match status" value="1"/>
</dbReference>
<dbReference type="GO" id="GO:0051707">
    <property type="term" value="P:response to other organism"/>
    <property type="evidence" value="ECO:0007669"/>
    <property type="project" value="UniProtKB-ARBA"/>
</dbReference>
<evidence type="ECO:0000259" key="7">
    <source>
        <dbReference type="Pfam" id="PF00931"/>
    </source>
</evidence>
<dbReference type="SUPFAM" id="SSF52047">
    <property type="entry name" value="RNI-like"/>
    <property type="match status" value="1"/>
</dbReference>
<evidence type="ECO:0000313" key="11">
    <source>
        <dbReference type="EMBL" id="KAJ7949342.1"/>
    </source>
</evidence>
<name>A0AAD7L0T9_QUISA</name>
<feature type="domain" description="Disease resistance protein winged helix" evidence="9">
    <location>
        <begin position="436"/>
        <end position="504"/>
    </location>
</feature>
<dbReference type="PANTHER" id="PTHR36766">
    <property type="entry name" value="PLANT BROAD-SPECTRUM MILDEW RESISTANCE PROTEIN RPW8"/>
    <property type="match status" value="1"/>
</dbReference>
<dbReference type="GO" id="GO:0043531">
    <property type="term" value="F:ADP binding"/>
    <property type="evidence" value="ECO:0007669"/>
    <property type="project" value="InterPro"/>
</dbReference>
<evidence type="ECO:0000256" key="1">
    <source>
        <dbReference type="ARBA" id="ARBA00022614"/>
    </source>
</evidence>
<dbReference type="Gene3D" id="1.10.10.10">
    <property type="entry name" value="Winged helix-like DNA-binding domain superfamily/Winged helix DNA-binding domain"/>
    <property type="match status" value="1"/>
</dbReference>
<dbReference type="EMBL" id="JARAOO010000012">
    <property type="protein sequence ID" value="KAJ7949342.1"/>
    <property type="molecule type" value="Genomic_DNA"/>
</dbReference>